<keyword evidence="2" id="KW-0479">Metal-binding</keyword>
<comment type="similarity">
    <text evidence="1">Belongs to the DinB family.</text>
</comment>
<dbReference type="AlphaFoldDB" id="A0A1M5JGQ0"/>
<dbReference type="GO" id="GO:0046872">
    <property type="term" value="F:metal ion binding"/>
    <property type="evidence" value="ECO:0007669"/>
    <property type="project" value="UniProtKB-KW"/>
</dbReference>
<keyword evidence="4" id="KW-1185">Reference proteome</keyword>
<dbReference type="InterPro" id="IPR034660">
    <property type="entry name" value="DinB/YfiT-like"/>
</dbReference>
<dbReference type="Pfam" id="PF05163">
    <property type="entry name" value="DinB"/>
    <property type="match status" value="1"/>
</dbReference>
<dbReference type="InterPro" id="IPR007837">
    <property type="entry name" value="DinB"/>
</dbReference>
<evidence type="ECO:0000256" key="1">
    <source>
        <dbReference type="ARBA" id="ARBA00008635"/>
    </source>
</evidence>
<name>A0A1M5JGQ0_9SPHI</name>
<dbReference type="STRING" id="288992.SAMN04488522_105341"/>
<evidence type="ECO:0000256" key="2">
    <source>
        <dbReference type="ARBA" id="ARBA00022723"/>
    </source>
</evidence>
<dbReference type="Proteomes" id="UP000184287">
    <property type="component" value="Unassembled WGS sequence"/>
</dbReference>
<protein>
    <submittedName>
        <fullName evidence="3">Uncharacterized damage-inducible protein DinB (Forms a four-helix bundle)</fullName>
    </submittedName>
</protein>
<dbReference type="EMBL" id="FQUQ01000005">
    <property type="protein sequence ID" value="SHG39575.1"/>
    <property type="molecule type" value="Genomic_DNA"/>
</dbReference>
<dbReference type="Gene3D" id="1.20.120.450">
    <property type="entry name" value="dinb family like domain"/>
    <property type="match status" value="1"/>
</dbReference>
<dbReference type="OrthoDB" id="767647at2"/>
<proteinExistence type="inferred from homology"/>
<reference evidence="4" key="1">
    <citation type="submission" date="2016-11" db="EMBL/GenBank/DDBJ databases">
        <authorList>
            <person name="Varghese N."/>
            <person name="Submissions S."/>
        </authorList>
    </citation>
    <scope>NUCLEOTIDE SEQUENCE [LARGE SCALE GENOMIC DNA]</scope>
    <source>
        <strain evidence="4">DSM 16990</strain>
    </source>
</reference>
<sequence length="144" mass="16326">MKMNLQTLTKDLCAYNLWANNELVNRLTENKEGTAAVSTELPHINQKLSRLLAVEEEWMEKITGKEQRSPEEKIFEGAIDALLKDLVVQSEHLLQYVSGLSEDTLKEKVSFDIPGSGDFNMTRYEMIQHTVGDSTHCRGEIVIS</sequence>
<organism evidence="3 4">
    <name type="scientific">Pedobacter caeni</name>
    <dbReference type="NCBI Taxonomy" id="288992"/>
    <lineage>
        <taxon>Bacteria</taxon>
        <taxon>Pseudomonadati</taxon>
        <taxon>Bacteroidota</taxon>
        <taxon>Sphingobacteriia</taxon>
        <taxon>Sphingobacteriales</taxon>
        <taxon>Sphingobacteriaceae</taxon>
        <taxon>Pedobacter</taxon>
    </lineage>
</organism>
<dbReference type="RefSeq" id="WP_073234909.1">
    <property type="nucleotide sequence ID" value="NZ_FQUQ01000005.1"/>
</dbReference>
<gene>
    <name evidence="3" type="ORF">SAMN04488522_105341</name>
</gene>
<evidence type="ECO:0000313" key="3">
    <source>
        <dbReference type="EMBL" id="SHG39575.1"/>
    </source>
</evidence>
<evidence type="ECO:0000313" key="4">
    <source>
        <dbReference type="Proteomes" id="UP000184287"/>
    </source>
</evidence>
<dbReference type="SUPFAM" id="SSF109854">
    <property type="entry name" value="DinB/YfiT-like putative metalloenzymes"/>
    <property type="match status" value="1"/>
</dbReference>
<accession>A0A1M5JGQ0</accession>